<dbReference type="Proteomes" id="UP000542342">
    <property type="component" value="Unassembled WGS sequence"/>
</dbReference>
<dbReference type="GO" id="GO:0016740">
    <property type="term" value="F:transferase activity"/>
    <property type="evidence" value="ECO:0007669"/>
    <property type="project" value="UniProtKB-KW"/>
</dbReference>
<name>A0A7V8VBK9_9BACT</name>
<dbReference type="InterPro" id="IPR027417">
    <property type="entry name" value="P-loop_NTPase"/>
</dbReference>
<dbReference type="Gene3D" id="3.40.50.300">
    <property type="entry name" value="P-loop containing nucleotide triphosphate hydrolases"/>
    <property type="match status" value="1"/>
</dbReference>
<evidence type="ECO:0000256" key="1">
    <source>
        <dbReference type="SAM" id="MobiDB-lite"/>
    </source>
</evidence>
<feature type="compositionally biased region" description="Low complexity" evidence="1">
    <location>
        <begin position="35"/>
        <end position="45"/>
    </location>
</feature>
<accession>A0A7V8VBK9</accession>
<evidence type="ECO:0000313" key="2">
    <source>
        <dbReference type="EMBL" id="MBA2225029.1"/>
    </source>
</evidence>
<dbReference type="PANTHER" id="PTHR36451:SF1">
    <property type="entry name" value="OMEGA-HYDROXY-BETA-DIHYDROMENAQUINONE-9 SULFOTRANSFERASE STF3"/>
    <property type="match status" value="1"/>
</dbReference>
<reference evidence="2 3" key="1">
    <citation type="submission" date="2020-07" db="EMBL/GenBank/DDBJ databases">
        <title>Thermogemmata thermophila gen. nov., sp. nov., a novel moderate thermophilic planctomycete from a Kamchatka hot spring.</title>
        <authorList>
            <person name="Elcheninov A.G."/>
            <person name="Podosokorskaya O.A."/>
            <person name="Kovaleva O.L."/>
            <person name="Novikov A."/>
            <person name="Bonch-Osmolovskaya E.A."/>
            <person name="Toshchakov S.V."/>
            <person name="Kublanov I.V."/>
        </authorList>
    </citation>
    <scope>NUCLEOTIDE SEQUENCE [LARGE SCALE GENOMIC DNA]</scope>
    <source>
        <strain evidence="2 3">2918</strain>
    </source>
</reference>
<feature type="region of interest" description="Disordered" evidence="1">
    <location>
        <begin position="1"/>
        <end position="61"/>
    </location>
</feature>
<feature type="compositionally biased region" description="Polar residues" evidence="1">
    <location>
        <begin position="1"/>
        <end position="21"/>
    </location>
</feature>
<proteinExistence type="predicted"/>
<evidence type="ECO:0000313" key="3">
    <source>
        <dbReference type="Proteomes" id="UP000542342"/>
    </source>
</evidence>
<keyword evidence="3" id="KW-1185">Reference proteome</keyword>
<keyword evidence="2" id="KW-0808">Transferase</keyword>
<dbReference type="PANTHER" id="PTHR36451">
    <property type="entry name" value="PAPS-DEPENDENT SULFOTRANSFERASE STF3"/>
    <property type="match status" value="1"/>
</dbReference>
<dbReference type="InterPro" id="IPR052736">
    <property type="entry name" value="Stf3_sulfotransferase"/>
</dbReference>
<dbReference type="Pfam" id="PF13469">
    <property type="entry name" value="Sulfotransfer_3"/>
    <property type="match status" value="1"/>
</dbReference>
<dbReference type="RefSeq" id="WP_194536431.1">
    <property type="nucleotide sequence ID" value="NZ_JACEFB010000001.1"/>
</dbReference>
<comment type="caution">
    <text evidence="2">The sequence shown here is derived from an EMBL/GenBank/DDBJ whole genome shotgun (WGS) entry which is preliminary data.</text>
</comment>
<organism evidence="2 3">
    <name type="scientific">Thermogemmata fonticola</name>
    <dbReference type="NCBI Taxonomy" id="2755323"/>
    <lineage>
        <taxon>Bacteria</taxon>
        <taxon>Pseudomonadati</taxon>
        <taxon>Planctomycetota</taxon>
        <taxon>Planctomycetia</taxon>
        <taxon>Gemmatales</taxon>
        <taxon>Gemmataceae</taxon>
        <taxon>Thermogemmata</taxon>
    </lineage>
</organism>
<protein>
    <submittedName>
        <fullName evidence="2">Sulfotransferase</fullName>
    </submittedName>
</protein>
<sequence length="423" mass="48491">MAQTLPLSSPSVNRNPASGDTISPLAPAPSDGKPAAACSDSAARLAKGESNAPGTRPAAARPRRRWSPRFFEGTDIFTWLRYLYRVRGQIDPPYWYIAGIITLSSTFNLMLRYLREGWHGDRIRQTPLQEPPLFVVGHWRTGTTLLHDLLACDPQLAYPDFFACFNPNQLLLTEGFFRNYARILAPEQRPMDNMTVGWDKPQEDEFALCLLGLPSPYADLAFPRAAPLAPGSLDLSGLTPQQLRQWKRTFVRYLQLLTYRDPRPLVLKSPPHTARVPVLLELFPKARFAHIVRDPRIVIPSTVRMVQSMTRSHCLQRPPAEDLWERVLANFELLYRRWEEARPLLRPGQVHELRYEDLVRDPLGQLRRLYDALELPGFANALPHVQRYLQQTDGYETNKYVLTPEQRAIIEQRCAAVIQRYGY</sequence>
<dbReference type="EMBL" id="JACEFB010000001">
    <property type="protein sequence ID" value="MBA2225029.1"/>
    <property type="molecule type" value="Genomic_DNA"/>
</dbReference>
<gene>
    <name evidence="2" type="ORF">H0921_02520</name>
</gene>
<dbReference type="AlphaFoldDB" id="A0A7V8VBK9"/>
<dbReference type="SUPFAM" id="SSF52540">
    <property type="entry name" value="P-loop containing nucleoside triphosphate hydrolases"/>
    <property type="match status" value="1"/>
</dbReference>